<dbReference type="STRING" id="1538553.JT25_006125"/>
<organism evidence="1 2">
    <name type="scientific">Methylomonas denitrificans</name>
    <dbReference type="NCBI Taxonomy" id="1538553"/>
    <lineage>
        <taxon>Bacteria</taxon>
        <taxon>Pseudomonadati</taxon>
        <taxon>Pseudomonadota</taxon>
        <taxon>Gammaproteobacteria</taxon>
        <taxon>Methylococcales</taxon>
        <taxon>Methylococcaceae</taxon>
        <taxon>Methylomonas</taxon>
    </lineage>
</organism>
<sequence>MKSTMKIDGALCAVGAINLHFQYFLDDGPPHAWLNIHSDSKDDSLAGLAINCLDIGDIPTLDGIYERTFSYDHTDETDGAELSESVFWQPDQETLEISSLQLRFGMPQDDLLPLEIVAKCSDYESRQDISVVITGQATVASS</sequence>
<dbReference type="Proteomes" id="UP000030512">
    <property type="component" value="Chromosome"/>
</dbReference>
<protein>
    <submittedName>
        <fullName evidence="1">Uncharacterized protein</fullName>
    </submittedName>
</protein>
<evidence type="ECO:0000313" key="1">
    <source>
        <dbReference type="EMBL" id="AMK76073.1"/>
    </source>
</evidence>
<dbReference type="KEGG" id="mdn:JT25_006125"/>
<evidence type="ECO:0000313" key="2">
    <source>
        <dbReference type="Proteomes" id="UP000030512"/>
    </source>
</evidence>
<dbReference type="AlphaFoldDB" id="A0A126T1W2"/>
<accession>A0A126T1W2</accession>
<keyword evidence="2" id="KW-1185">Reference proteome</keyword>
<name>A0A126T1W2_9GAMM</name>
<dbReference type="RefSeq" id="WP_036274291.1">
    <property type="nucleotide sequence ID" value="NZ_CP014476.1"/>
</dbReference>
<dbReference type="EMBL" id="CP014476">
    <property type="protein sequence ID" value="AMK76073.1"/>
    <property type="molecule type" value="Genomic_DNA"/>
</dbReference>
<reference evidence="1 2" key="1">
    <citation type="journal article" date="2015" name="Environ. Microbiol.">
        <title>Methane oxidation coupled to nitrate reduction under hypoxia by the Gammaproteobacterium Methylomonas denitrificans, sp. nov. type strain FJG1.</title>
        <authorList>
            <person name="Kits K.D."/>
            <person name="Klotz M.G."/>
            <person name="Stein L.Y."/>
        </authorList>
    </citation>
    <scope>NUCLEOTIDE SEQUENCE [LARGE SCALE GENOMIC DNA]</scope>
    <source>
        <strain evidence="1 2">FJG1</strain>
    </source>
</reference>
<proteinExistence type="predicted"/>
<gene>
    <name evidence="1" type="ORF">JT25_006125</name>
</gene>